<dbReference type="OrthoDB" id="1449602at2"/>
<organism evidence="1 2">
    <name type="scientific">Flavivirga aquatica</name>
    <dbReference type="NCBI Taxonomy" id="1849968"/>
    <lineage>
        <taxon>Bacteria</taxon>
        <taxon>Pseudomonadati</taxon>
        <taxon>Bacteroidota</taxon>
        <taxon>Flavobacteriia</taxon>
        <taxon>Flavobacteriales</taxon>
        <taxon>Flavobacteriaceae</taxon>
        <taxon>Flavivirga</taxon>
    </lineage>
</organism>
<dbReference type="RefSeq" id="WP_069831599.1">
    <property type="nucleotide sequence ID" value="NZ_MDJD01000054.1"/>
</dbReference>
<comment type="caution">
    <text evidence="1">The sequence shown here is derived from an EMBL/GenBank/DDBJ whole genome shotgun (WGS) entry which is preliminary data.</text>
</comment>
<gene>
    <name evidence="1" type="ORF">A8C32_06925</name>
</gene>
<protein>
    <submittedName>
        <fullName evidence="1">Uncharacterized protein</fullName>
    </submittedName>
</protein>
<reference evidence="1 2" key="1">
    <citation type="submission" date="2016-05" db="EMBL/GenBank/DDBJ databases">
        <title>Draft Genome Sequence of Algibacter sp. Strain SK-16 Isolated from the Surface Water of Aburatsubo Inlet.</title>
        <authorList>
            <person name="Wong S.-K."/>
            <person name="Yoshizawa S."/>
            <person name="Nakajima Y."/>
            <person name="Ogura Y."/>
            <person name="Tetsuya H."/>
            <person name="Hamasaki K."/>
        </authorList>
    </citation>
    <scope>NUCLEOTIDE SEQUENCE [LARGE SCALE GENOMIC DNA]</scope>
    <source>
        <strain evidence="1 2">SK-16</strain>
    </source>
</reference>
<dbReference type="AlphaFoldDB" id="A0A1E5SIL7"/>
<sequence length="136" mass="16108">MKKSSKKIKKLILKFENGLNSAEKTLKKINKISSIKIDKVLLTNYWRSSDIENFVELLVSPEIKNWEEIDDTYADKLITEIKNNLINDALINKNITALEKRYKKSKRTIFNWIFHKNIMDNRKILELLKENTIVQL</sequence>
<evidence type="ECO:0000313" key="1">
    <source>
        <dbReference type="EMBL" id="OEJ98916.1"/>
    </source>
</evidence>
<name>A0A1E5SIL7_9FLAO</name>
<dbReference type="Proteomes" id="UP000095713">
    <property type="component" value="Unassembled WGS sequence"/>
</dbReference>
<evidence type="ECO:0000313" key="2">
    <source>
        <dbReference type="Proteomes" id="UP000095713"/>
    </source>
</evidence>
<accession>A0A1E5SIL7</accession>
<keyword evidence="2" id="KW-1185">Reference proteome</keyword>
<proteinExistence type="predicted"/>
<dbReference type="STRING" id="1849968.A8C32_06925"/>
<dbReference type="EMBL" id="MDJD01000054">
    <property type="protein sequence ID" value="OEJ98916.1"/>
    <property type="molecule type" value="Genomic_DNA"/>
</dbReference>